<evidence type="ECO:0000256" key="13">
    <source>
        <dbReference type="RuleBase" id="RU000688"/>
    </source>
</evidence>
<dbReference type="Pfam" id="PF13853">
    <property type="entry name" value="7tm_4"/>
    <property type="match status" value="1"/>
</dbReference>
<feature type="transmembrane region" description="Helical" evidence="14">
    <location>
        <begin position="128"/>
        <end position="147"/>
    </location>
</feature>
<evidence type="ECO:0000259" key="15">
    <source>
        <dbReference type="PROSITE" id="PS50262"/>
    </source>
</evidence>
<keyword evidence="8 14" id="KW-1133">Transmembrane helix</keyword>
<keyword evidence="4" id="KW-1003">Cell membrane</keyword>
<reference evidence="16" key="2">
    <citation type="submission" date="2025-08" db="UniProtKB">
        <authorList>
            <consortium name="Ensembl"/>
        </authorList>
    </citation>
    <scope>IDENTIFICATION</scope>
    <source>
        <strain evidence="16">Thoroughbred</strain>
    </source>
</reference>
<keyword evidence="7" id="KW-0552">Olfaction</keyword>
<dbReference type="GO" id="GO:0005886">
    <property type="term" value="C:plasma membrane"/>
    <property type="evidence" value="ECO:0000318"/>
    <property type="project" value="GO_Central"/>
</dbReference>
<evidence type="ECO:0000313" key="17">
    <source>
        <dbReference type="Proteomes" id="UP000002281"/>
    </source>
</evidence>
<evidence type="ECO:0000256" key="5">
    <source>
        <dbReference type="ARBA" id="ARBA00022606"/>
    </source>
</evidence>
<dbReference type="InterPro" id="IPR018200">
    <property type="entry name" value="USP_CS"/>
</dbReference>
<evidence type="ECO:0000256" key="4">
    <source>
        <dbReference type="ARBA" id="ARBA00022475"/>
    </source>
</evidence>
<dbReference type="Ensembl" id="ENSECAT00000147649.1">
    <property type="protein sequence ID" value="ENSECAP00000066114.1"/>
    <property type="gene ID" value="ENSECAG00000049228.1"/>
</dbReference>
<keyword evidence="9 13" id="KW-0297">G-protein coupled receptor</keyword>
<keyword evidence="11 13" id="KW-0675">Receptor</keyword>
<feature type="transmembrane region" description="Helical" evidence="14">
    <location>
        <begin position="337"/>
        <end position="359"/>
    </location>
</feature>
<feature type="domain" description="G-protein coupled receptors family 1 profile" evidence="15">
    <location>
        <begin position="141"/>
        <end position="387"/>
    </location>
</feature>
<evidence type="ECO:0000256" key="3">
    <source>
        <dbReference type="ARBA" id="ARBA00010663"/>
    </source>
</evidence>
<dbReference type="GO" id="GO:0004843">
    <property type="term" value="F:cysteine-type deubiquitinase activity"/>
    <property type="evidence" value="ECO:0007669"/>
    <property type="project" value="InterPro"/>
</dbReference>
<evidence type="ECO:0000256" key="11">
    <source>
        <dbReference type="ARBA" id="ARBA00023170"/>
    </source>
</evidence>
<keyword evidence="6 13" id="KW-0812">Transmembrane</keyword>
<dbReference type="FunFam" id="1.10.1220.70:FF:000001">
    <property type="entry name" value="Olfactory receptor"/>
    <property type="match status" value="1"/>
</dbReference>
<evidence type="ECO:0000313" key="16">
    <source>
        <dbReference type="Ensembl" id="ENSECAP00000066114.1"/>
    </source>
</evidence>
<dbReference type="InterPro" id="IPR001394">
    <property type="entry name" value="Peptidase_C19_UCH"/>
</dbReference>
<dbReference type="InterPro" id="IPR000725">
    <property type="entry name" value="Olfact_rcpt"/>
</dbReference>
<keyword evidence="12 13" id="KW-0807">Transducer</keyword>
<feature type="transmembrane region" description="Helical" evidence="14">
    <location>
        <begin position="293"/>
        <end position="325"/>
    </location>
</feature>
<dbReference type="InterPro" id="IPR050427">
    <property type="entry name" value="Olfactory_Receptors"/>
</dbReference>
<dbReference type="SUPFAM" id="SSF81321">
    <property type="entry name" value="Family A G protein-coupled receptor-like"/>
    <property type="match status" value="1"/>
</dbReference>
<dbReference type="Proteomes" id="UP000002281">
    <property type="component" value="Chromosome 12"/>
</dbReference>
<name>A0A9L0RQF6_HORSE</name>
<dbReference type="GO" id="GO:0004984">
    <property type="term" value="F:olfactory receptor activity"/>
    <property type="evidence" value="ECO:0000318"/>
    <property type="project" value="GO_Central"/>
</dbReference>
<feature type="transmembrane region" description="Helical" evidence="14">
    <location>
        <begin position="240"/>
        <end position="258"/>
    </location>
</feature>
<evidence type="ECO:0000256" key="12">
    <source>
        <dbReference type="ARBA" id="ARBA00023224"/>
    </source>
</evidence>
<feature type="transmembrane region" description="Helical" evidence="14">
    <location>
        <begin position="371"/>
        <end position="389"/>
    </location>
</feature>
<comment type="subcellular location">
    <subcellularLocation>
        <location evidence="2">Cell membrane</location>
        <topology evidence="2">Multi-pass membrane protein</topology>
    </subcellularLocation>
</comment>
<organism evidence="16 17">
    <name type="scientific">Equus caballus</name>
    <name type="common">Horse</name>
    <dbReference type="NCBI Taxonomy" id="9796"/>
    <lineage>
        <taxon>Eukaryota</taxon>
        <taxon>Metazoa</taxon>
        <taxon>Chordata</taxon>
        <taxon>Craniata</taxon>
        <taxon>Vertebrata</taxon>
        <taxon>Euteleostomi</taxon>
        <taxon>Mammalia</taxon>
        <taxon>Eutheria</taxon>
        <taxon>Laurasiatheria</taxon>
        <taxon>Perissodactyla</taxon>
        <taxon>Equidae</taxon>
        <taxon>Equus</taxon>
    </lineage>
</organism>
<keyword evidence="5" id="KW-0716">Sensory transduction</keyword>
<evidence type="ECO:0000256" key="2">
    <source>
        <dbReference type="ARBA" id="ARBA00004651"/>
    </source>
</evidence>
<feature type="transmembrane region" description="Helical" evidence="14">
    <location>
        <begin position="159"/>
        <end position="178"/>
    </location>
</feature>
<feature type="transmembrane region" description="Helical" evidence="14">
    <location>
        <begin position="198"/>
        <end position="220"/>
    </location>
</feature>
<protein>
    <recommendedName>
        <fullName evidence="15">G-protein coupled receptors family 1 profile domain-containing protein</fullName>
    </recommendedName>
</protein>
<proteinExistence type="inferred from homology"/>
<comment type="similarity">
    <text evidence="3 13">Belongs to the G-protein coupled receptor 1 family.</text>
</comment>
<comment type="function">
    <text evidence="1">Putative odorant or sperm cell receptor.</text>
</comment>
<evidence type="ECO:0000256" key="10">
    <source>
        <dbReference type="ARBA" id="ARBA00023136"/>
    </source>
</evidence>
<dbReference type="Pfam" id="PF00443">
    <property type="entry name" value="UCH"/>
    <property type="match status" value="1"/>
</dbReference>
<dbReference type="GeneTree" id="ENSGT00940000163951"/>
<dbReference type="PANTHER" id="PTHR48002">
    <property type="entry name" value="OLFACTORY RECEPTOR"/>
    <property type="match status" value="1"/>
</dbReference>
<dbReference type="AlphaFoldDB" id="A0A9L0RQF6"/>
<evidence type="ECO:0000256" key="14">
    <source>
        <dbReference type="SAM" id="Phobius"/>
    </source>
</evidence>
<evidence type="ECO:0000256" key="6">
    <source>
        <dbReference type="ARBA" id="ARBA00022692"/>
    </source>
</evidence>
<dbReference type="InterPro" id="IPR017452">
    <property type="entry name" value="GPCR_Rhodpsn_7TM"/>
</dbReference>
<evidence type="ECO:0000256" key="9">
    <source>
        <dbReference type="ARBA" id="ARBA00023040"/>
    </source>
</evidence>
<dbReference type="FunFam" id="1.20.1070.10:FF:000007">
    <property type="entry name" value="Olfactory receptor"/>
    <property type="match status" value="1"/>
</dbReference>
<evidence type="ECO:0000256" key="8">
    <source>
        <dbReference type="ARBA" id="ARBA00022989"/>
    </source>
</evidence>
<dbReference type="PRINTS" id="PR00245">
    <property type="entry name" value="OLFACTORYR"/>
</dbReference>
<dbReference type="Gene3D" id="1.20.1070.10">
    <property type="entry name" value="Rhodopsin 7-helix transmembrane proteins"/>
    <property type="match status" value="1"/>
</dbReference>
<sequence length="420" mass="47834">MEKKISVLEASIAENKACLKRTPTEVWRDSRNPYDRNRQDKAPVGLKNVGNTCWFSAVIQSLFNLLEFRRLVLNYKASITCSRFTPKPKGKVTGCFSLVNYPDSMGNNVTEFILTGLSQNEQVQQLCFFLFLLFYMILMTGNFFIVMTIQRSPNLNSPMYFFLSFLSFVDICYSSVTAPKLIIDFQAKVKRISFVGCMVQLFCVHLFGCTEIFILTVMAYDRYVAICKPLRYTTIMDWKVCSILVLTCWLGGFVHSFIQTILTVQLPFCGPNLIDHYFCDVHPLLKLACTDTYAVGLIVVANSGMISLSCFVILVGSYTVILLSFKTRSSEGRHKALSTCASHITVVILFFVPCLFIYLRPSTTFTEDKMVAVFYTIITPMLNPMIYTLRNMEVKNAMKRLWLGRNRRYPDVKLNGVGTA</sequence>
<dbReference type="Gene3D" id="3.90.70.10">
    <property type="entry name" value="Cysteine proteinases"/>
    <property type="match status" value="1"/>
</dbReference>
<evidence type="ECO:0000256" key="1">
    <source>
        <dbReference type="ARBA" id="ARBA00003929"/>
    </source>
</evidence>
<evidence type="ECO:0000256" key="7">
    <source>
        <dbReference type="ARBA" id="ARBA00022725"/>
    </source>
</evidence>
<dbReference type="PRINTS" id="PR00237">
    <property type="entry name" value="GPCRRHODOPSN"/>
</dbReference>
<dbReference type="PROSITE" id="PS00972">
    <property type="entry name" value="USP_1"/>
    <property type="match status" value="1"/>
</dbReference>
<dbReference type="CDD" id="cd15939">
    <property type="entry name" value="7tmA_OR4A-like"/>
    <property type="match status" value="1"/>
</dbReference>
<dbReference type="GO" id="GO:0004930">
    <property type="term" value="F:G protein-coupled receptor activity"/>
    <property type="evidence" value="ECO:0007669"/>
    <property type="project" value="UniProtKB-KW"/>
</dbReference>
<keyword evidence="10 14" id="KW-0472">Membrane</keyword>
<dbReference type="PROSITE" id="PS50262">
    <property type="entry name" value="G_PROTEIN_RECEP_F1_2"/>
    <property type="match status" value="1"/>
</dbReference>
<accession>A0A9L0RQF6</accession>
<reference evidence="16" key="3">
    <citation type="submission" date="2025-09" db="UniProtKB">
        <authorList>
            <consortium name="Ensembl"/>
        </authorList>
    </citation>
    <scope>IDENTIFICATION</scope>
    <source>
        <strain evidence="16">Thoroughbred</strain>
    </source>
</reference>
<keyword evidence="17" id="KW-1185">Reference proteome</keyword>
<dbReference type="InterPro" id="IPR000276">
    <property type="entry name" value="GPCR_Rhodpsn"/>
</dbReference>
<reference evidence="16 17" key="1">
    <citation type="journal article" date="2009" name="Science">
        <title>Genome sequence, comparative analysis, and population genetics of the domestic horse.</title>
        <authorList>
            <consortium name="Broad Institute Genome Sequencing Platform"/>
            <consortium name="Broad Institute Whole Genome Assembly Team"/>
            <person name="Wade C.M."/>
            <person name="Giulotto E."/>
            <person name="Sigurdsson S."/>
            <person name="Zoli M."/>
            <person name="Gnerre S."/>
            <person name="Imsland F."/>
            <person name="Lear T.L."/>
            <person name="Adelson D.L."/>
            <person name="Bailey E."/>
            <person name="Bellone R.R."/>
            <person name="Bloecker H."/>
            <person name="Distl O."/>
            <person name="Edgar R.C."/>
            <person name="Garber M."/>
            <person name="Leeb T."/>
            <person name="Mauceli E."/>
            <person name="MacLeod J.N."/>
            <person name="Penedo M.C.T."/>
            <person name="Raison J.M."/>
            <person name="Sharpe T."/>
            <person name="Vogel J."/>
            <person name="Andersson L."/>
            <person name="Antczak D.F."/>
            <person name="Biagi T."/>
            <person name="Binns M.M."/>
            <person name="Chowdhary B.P."/>
            <person name="Coleman S.J."/>
            <person name="Della Valle G."/>
            <person name="Fryc S."/>
            <person name="Guerin G."/>
            <person name="Hasegawa T."/>
            <person name="Hill E.W."/>
            <person name="Jurka J."/>
            <person name="Kiialainen A."/>
            <person name="Lindgren G."/>
            <person name="Liu J."/>
            <person name="Magnani E."/>
            <person name="Mickelson J.R."/>
            <person name="Murray J."/>
            <person name="Nergadze S.G."/>
            <person name="Onofrio R."/>
            <person name="Pedroni S."/>
            <person name="Piras M.F."/>
            <person name="Raudsepp T."/>
            <person name="Rocchi M."/>
            <person name="Roeed K.H."/>
            <person name="Ryder O.A."/>
            <person name="Searle S."/>
            <person name="Skow L."/>
            <person name="Swinburne J.E."/>
            <person name="Syvaenen A.C."/>
            <person name="Tozaki T."/>
            <person name="Valberg S.J."/>
            <person name="Vaudin M."/>
            <person name="White J.R."/>
            <person name="Zody M.C."/>
            <person name="Lander E.S."/>
            <person name="Lindblad-Toh K."/>
        </authorList>
    </citation>
    <scope>NUCLEOTIDE SEQUENCE [LARGE SCALE GENOMIC DNA]</scope>
    <source>
        <strain evidence="16 17">Thoroughbred</strain>
    </source>
</reference>
<dbReference type="PROSITE" id="PS00237">
    <property type="entry name" value="G_PROTEIN_RECEP_F1_1"/>
    <property type="match status" value="1"/>
</dbReference>
<dbReference type="GO" id="GO:0016579">
    <property type="term" value="P:protein deubiquitination"/>
    <property type="evidence" value="ECO:0007669"/>
    <property type="project" value="InterPro"/>
</dbReference>